<gene>
    <name evidence="3" type="ORF">GCM10011509_01760</name>
</gene>
<dbReference type="PANTHER" id="PTHR43245:SF13">
    <property type="entry name" value="UDP-D-APIOSE_UDP-D-XYLOSE SYNTHASE 2"/>
    <property type="match status" value="1"/>
</dbReference>
<reference evidence="4" key="1">
    <citation type="journal article" date="2019" name="Int. J. Syst. Evol. Microbiol.">
        <title>The Global Catalogue of Microorganisms (GCM) 10K type strain sequencing project: providing services to taxonomists for standard genome sequencing and annotation.</title>
        <authorList>
            <consortium name="The Broad Institute Genomics Platform"/>
            <consortium name="The Broad Institute Genome Sequencing Center for Infectious Disease"/>
            <person name="Wu L."/>
            <person name="Ma J."/>
        </authorList>
    </citation>
    <scope>NUCLEOTIDE SEQUENCE [LARGE SCALE GENOMIC DNA]</scope>
    <source>
        <strain evidence="4">CGMCC 1.5362</strain>
    </source>
</reference>
<comment type="caution">
    <text evidence="3">The sequence shown here is derived from an EMBL/GenBank/DDBJ whole genome shotgun (WGS) entry which is preliminary data.</text>
</comment>
<dbReference type="Pfam" id="PF01370">
    <property type="entry name" value="Epimerase"/>
    <property type="match status" value="1"/>
</dbReference>
<evidence type="ECO:0000256" key="1">
    <source>
        <dbReference type="SAM" id="MobiDB-lite"/>
    </source>
</evidence>
<sequence length="327" mass="34264">MELLLLGGTAFLGRQIALSALADGHSVTCLARGSAPPPEGVTFVPGDRDDDAADALAPVAGRRWDAVVDLTSQPGRARRALRDLRADHWVFVSTANVYAGTTPAGHRETDALTPALQAEVMAGPEDYGAAKVACEQLYAGSGTTATLVRSGLIGGAGDTSGRSGYWPWRFAHPVGDGSAVAVPDDPGFPCALVDVRDIASFVVTAARERLDGPYNVTGPTTPLSEVLATAAEVAGTAARPHPVPPARLAELGVNPWMGPRSMPLWIDDPTMRGFGTMDTSRARAAGLVTRPLAETLRAALAYEENREGERPTGLTDEEEHEVLAAVR</sequence>
<dbReference type="EMBL" id="BMLB01000001">
    <property type="protein sequence ID" value="GGK57043.1"/>
    <property type="molecule type" value="Genomic_DNA"/>
</dbReference>
<dbReference type="RefSeq" id="WP_022921048.1">
    <property type="nucleotide sequence ID" value="NZ_BMLB01000001.1"/>
</dbReference>
<dbReference type="InterPro" id="IPR001509">
    <property type="entry name" value="Epimerase_deHydtase"/>
</dbReference>
<evidence type="ECO:0000259" key="2">
    <source>
        <dbReference type="Pfam" id="PF01370"/>
    </source>
</evidence>
<proteinExistence type="predicted"/>
<accession>A0ABQ2F2Z6</accession>
<dbReference type="PANTHER" id="PTHR43245">
    <property type="entry name" value="BIFUNCTIONAL POLYMYXIN RESISTANCE PROTEIN ARNA"/>
    <property type="match status" value="1"/>
</dbReference>
<dbReference type="InterPro" id="IPR050177">
    <property type="entry name" value="Lipid_A_modif_metabolic_enz"/>
</dbReference>
<evidence type="ECO:0000313" key="4">
    <source>
        <dbReference type="Proteomes" id="UP000662111"/>
    </source>
</evidence>
<name>A0ABQ2F2Z6_9MICO</name>
<organism evidence="3 4">
    <name type="scientific">Ornithinimicrobium pekingense</name>
    <dbReference type="NCBI Taxonomy" id="384677"/>
    <lineage>
        <taxon>Bacteria</taxon>
        <taxon>Bacillati</taxon>
        <taxon>Actinomycetota</taxon>
        <taxon>Actinomycetes</taxon>
        <taxon>Micrococcales</taxon>
        <taxon>Ornithinimicrobiaceae</taxon>
        <taxon>Ornithinimicrobium</taxon>
    </lineage>
</organism>
<keyword evidence="4" id="KW-1185">Reference proteome</keyword>
<evidence type="ECO:0000313" key="3">
    <source>
        <dbReference type="EMBL" id="GGK57043.1"/>
    </source>
</evidence>
<feature type="region of interest" description="Disordered" evidence="1">
    <location>
        <begin position="304"/>
        <end position="327"/>
    </location>
</feature>
<dbReference type="InterPro" id="IPR036291">
    <property type="entry name" value="NAD(P)-bd_dom_sf"/>
</dbReference>
<dbReference type="Proteomes" id="UP000662111">
    <property type="component" value="Unassembled WGS sequence"/>
</dbReference>
<dbReference type="Gene3D" id="3.40.50.720">
    <property type="entry name" value="NAD(P)-binding Rossmann-like Domain"/>
    <property type="match status" value="1"/>
</dbReference>
<dbReference type="SUPFAM" id="SSF51735">
    <property type="entry name" value="NAD(P)-binding Rossmann-fold domains"/>
    <property type="match status" value="1"/>
</dbReference>
<feature type="domain" description="NAD-dependent epimerase/dehydratase" evidence="2">
    <location>
        <begin position="4"/>
        <end position="215"/>
    </location>
</feature>
<protein>
    <submittedName>
        <fullName evidence="3">Reductase</fullName>
    </submittedName>
</protein>